<comment type="catalytic activity">
    <reaction evidence="1">
        <text>ATP + protein L-histidine = ADP + protein N-phospho-L-histidine.</text>
        <dbReference type="EC" id="2.7.13.3"/>
    </reaction>
</comment>
<dbReference type="EMBL" id="DSRU01000110">
    <property type="protein sequence ID" value="HFM97747.1"/>
    <property type="molecule type" value="Genomic_DNA"/>
</dbReference>
<evidence type="ECO:0000256" key="1">
    <source>
        <dbReference type="ARBA" id="ARBA00000085"/>
    </source>
</evidence>
<keyword evidence="8 11" id="KW-1133">Transmembrane helix</keyword>
<feature type="transmembrane region" description="Helical" evidence="11">
    <location>
        <begin position="294"/>
        <end position="314"/>
    </location>
</feature>
<evidence type="ECO:0000256" key="6">
    <source>
        <dbReference type="ARBA" id="ARBA00022692"/>
    </source>
</evidence>
<dbReference type="InterPro" id="IPR003594">
    <property type="entry name" value="HATPase_dom"/>
</dbReference>
<dbReference type="PANTHER" id="PTHR45530:SF3">
    <property type="entry name" value="TWO-COMPONENT SYSTEM NARL FAMILY SENSOR HISTIDINE KINASE BARA"/>
    <property type="match status" value="1"/>
</dbReference>
<dbReference type="InterPro" id="IPR005467">
    <property type="entry name" value="His_kinase_dom"/>
</dbReference>
<dbReference type="GO" id="GO:0000155">
    <property type="term" value="F:phosphorelay sensor kinase activity"/>
    <property type="evidence" value="ECO:0007669"/>
    <property type="project" value="InterPro"/>
</dbReference>
<feature type="domain" description="Histidine kinase" evidence="12">
    <location>
        <begin position="368"/>
        <end position="597"/>
    </location>
</feature>
<dbReference type="InterPro" id="IPR003661">
    <property type="entry name" value="HisK_dim/P_dom"/>
</dbReference>
<feature type="transmembrane region" description="Helical" evidence="11">
    <location>
        <begin position="89"/>
        <end position="111"/>
    </location>
</feature>
<gene>
    <name evidence="13" type="ORF">ENR64_08250</name>
</gene>
<reference evidence="13" key="1">
    <citation type="journal article" date="2020" name="mSystems">
        <title>Genome- and Community-Level Interaction Insights into Carbon Utilization and Element Cycling Functions of Hydrothermarchaeota in Hydrothermal Sediment.</title>
        <authorList>
            <person name="Zhou Z."/>
            <person name="Liu Y."/>
            <person name="Xu W."/>
            <person name="Pan J."/>
            <person name="Luo Z.H."/>
            <person name="Li M."/>
        </authorList>
    </citation>
    <scope>NUCLEOTIDE SEQUENCE [LARGE SCALE GENOMIC DNA]</scope>
    <source>
        <strain evidence="13">SpSt-418</strain>
    </source>
</reference>
<protein>
    <recommendedName>
        <fullName evidence="3">histidine kinase</fullName>
        <ecNumber evidence="3">2.7.13.3</ecNumber>
    </recommendedName>
</protein>
<dbReference type="CDD" id="cd00075">
    <property type="entry name" value="HATPase"/>
    <property type="match status" value="1"/>
</dbReference>
<evidence type="ECO:0000256" key="7">
    <source>
        <dbReference type="ARBA" id="ARBA00022777"/>
    </source>
</evidence>
<feature type="transmembrane region" description="Helical" evidence="11">
    <location>
        <begin position="50"/>
        <end position="69"/>
    </location>
</feature>
<dbReference type="Gene3D" id="3.30.565.10">
    <property type="entry name" value="Histidine kinase-like ATPase, C-terminal domain"/>
    <property type="match status" value="1"/>
</dbReference>
<dbReference type="EC" id="2.7.13.3" evidence="3"/>
<feature type="transmembrane region" description="Helical" evidence="11">
    <location>
        <begin position="210"/>
        <end position="227"/>
    </location>
</feature>
<dbReference type="SUPFAM" id="SSF47384">
    <property type="entry name" value="Homodimeric domain of signal transducing histidine kinase"/>
    <property type="match status" value="1"/>
</dbReference>
<dbReference type="Gene3D" id="1.10.287.130">
    <property type="match status" value="1"/>
</dbReference>
<evidence type="ECO:0000256" key="3">
    <source>
        <dbReference type="ARBA" id="ARBA00012438"/>
    </source>
</evidence>
<keyword evidence="5" id="KW-0597">Phosphoprotein</keyword>
<dbReference type="InterPro" id="IPR007895">
    <property type="entry name" value="MASE1"/>
</dbReference>
<evidence type="ECO:0000256" key="11">
    <source>
        <dbReference type="SAM" id="Phobius"/>
    </source>
</evidence>
<dbReference type="CDD" id="cd00082">
    <property type="entry name" value="HisKA"/>
    <property type="match status" value="1"/>
</dbReference>
<keyword evidence="9" id="KW-0902">Two-component regulatory system</keyword>
<comment type="caution">
    <text evidence="13">The sequence shown here is derived from an EMBL/GenBank/DDBJ whole genome shotgun (WGS) entry which is preliminary data.</text>
</comment>
<dbReference type="InterPro" id="IPR036097">
    <property type="entry name" value="HisK_dim/P_sf"/>
</dbReference>
<evidence type="ECO:0000256" key="10">
    <source>
        <dbReference type="ARBA" id="ARBA00023136"/>
    </source>
</evidence>
<evidence type="ECO:0000256" key="9">
    <source>
        <dbReference type="ARBA" id="ARBA00023012"/>
    </source>
</evidence>
<evidence type="ECO:0000256" key="4">
    <source>
        <dbReference type="ARBA" id="ARBA00022475"/>
    </source>
</evidence>
<sequence>MEGSPVATMGLSWSVHRENWLKVGAIAFACFGSAHLANLVLGLGLKATPVWFPAGIGLAALVLYGRNLWSGIALGIFSFSLSMGSSWSFAIVAALGSSISAFIAAFLLEQIEFEANLRRLRDVFGFVLVGGLITPTINATVNTLNTTLAGITPWNDFSAQWGTVWLGDSIGILVLAPVPLTWLGCTSCTQPAFKRIQADLAQLLPRLPEFLIWLTLLLFVSGTVFWASTQTELALYPLEYLPFPLIGWAALRLGQRGTVLGSLMVSSIAVLGLTRQVGPFLAKCAGQMLEAALLMQIFVGIISVTALVLAAAVAERQQVEDLLRVNQVHLQTLASSLECRVRERTAELHHRMQELHDSNQVKDLLLHAVAHDLKTPIQGMLMVLNKLHGKQEETVTVSHTTLERMIQSNEKLLYLLNSLLEDPTAIAAIAPTPSGSIQLKQIADDTVAKLAYLLQENQTTIVNQLSEKLPAIQADAIQIQQVFECLISNAIRHNAPGLTITLSGEVVETFVKQSSGDRVKRAILRCSVQDDGVGLPREQCDRLFELHSRNSHNCHLTGIGLGLYRSRQIILAHGGQIGVDSQPGKGADFWFTLPLSEQTV</sequence>
<accession>A0A7C3KE62</accession>
<evidence type="ECO:0000256" key="5">
    <source>
        <dbReference type="ARBA" id="ARBA00022553"/>
    </source>
</evidence>
<organism evidence="13">
    <name type="scientific">Oscillatoriales cyanobacterium SpSt-418</name>
    <dbReference type="NCBI Taxonomy" id="2282169"/>
    <lineage>
        <taxon>Bacteria</taxon>
        <taxon>Bacillati</taxon>
        <taxon>Cyanobacteriota</taxon>
        <taxon>Cyanophyceae</taxon>
        <taxon>Oscillatoriophycideae</taxon>
        <taxon>Oscillatoriales</taxon>
    </lineage>
</organism>
<evidence type="ECO:0000256" key="2">
    <source>
        <dbReference type="ARBA" id="ARBA00004651"/>
    </source>
</evidence>
<evidence type="ECO:0000313" key="13">
    <source>
        <dbReference type="EMBL" id="HFM97747.1"/>
    </source>
</evidence>
<evidence type="ECO:0000256" key="8">
    <source>
        <dbReference type="ARBA" id="ARBA00022989"/>
    </source>
</evidence>
<dbReference type="AlphaFoldDB" id="A0A7C3KE62"/>
<dbReference type="SMART" id="SM00387">
    <property type="entry name" value="HATPase_c"/>
    <property type="match status" value="1"/>
</dbReference>
<dbReference type="InterPro" id="IPR004358">
    <property type="entry name" value="Sig_transdc_His_kin-like_C"/>
</dbReference>
<dbReference type="InterPro" id="IPR036890">
    <property type="entry name" value="HATPase_C_sf"/>
</dbReference>
<keyword evidence="7" id="KW-0418">Kinase</keyword>
<dbReference type="Pfam" id="PF02518">
    <property type="entry name" value="HATPase_c"/>
    <property type="match status" value="1"/>
</dbReference>
<feature type="transmembrane region" description="Helical" evidence="11">
    <location>
        <begin position="123"/>
        <end position="144"/>
    </location>
</feature>
<dbReference type="GO" id="GO:0005886">
    <property type="term" value="C:plasma membrane"/>
    <property type="evidence" value="ECO:0007669"/>
    <property type="project" value="UniProtKB-SubCell"/>
</dbReference>
<feature type="transmembrane region" description="Helical" evidence="11">
    <location>
        <begin position="164"/>
        <end position="189"/>
    </location>
</feature>
<feature type="transmembrane region" description="Helical" evidence="11">
    <location>
        <begin position="258"/>
        <end position="274"/>
    </location>
</feature>
<name>A0A7C3KE62_9CYAN</name>
<comment type="subcellular location">
    <subcellularLocation>
        <location evidence="2">Cell membrane</location>
        <topology evidence="2">Multi-pass membrane protein</topology>
    </subcellularLocation>
</comment>
<keyword evidence="6 11" id="KW-0812">Transmembrane</keyword>
<evidence type="ECO:0000259" key="12">
    <source>
        <dbReference type="PROSITE" id="PS50109"/>
    </source>
</evidence>
<feature type="transmembrane region" description="Helical" evidence="11">
    <location>
        <begin position="20"/>
        <end position="43"/>
    </location>
</feature>
<keyword evidence="4" id="KW-1003">Cell membrane</keyword>
<dbReference type="SUPFAM" id="SSF55874">
    <property type="entry name" value="ATPase domain of HSP90 chaperone/DNA topoisomerase II/histidine kinase"/>
    <property type="match status" value="1"/>
</dbReference>
<dbReference type="Pfam" id="PF05231">
    <property type="entry name" value="MASE1"/>
    <property type="match status" value="1"/>
</dbReference>
<dbReference type="PANTHER" id="PTHR45530">
    <property type="entry name" value="SENSORY TRANSDUCTION HISTIDINE KINASE"/>
    <property type="match status" value="1"/>
</dbReference>
<keyword evidence="10 11" id="KW-0472">Membrane</keyword>
<dbReference type="PROSITE" id="PS50109">
    <property type="entry name" value="HIS_KIN"/>
    <property type="match status" value="1"/>
</dbReference>
<keyword evidence="7" id="KW-0808">Transferase</keyword>
<dbReference type="PRINTS" id="PR00344">
    <property type="entry name" value="BCTRLSENSOR"/>
</dbReference>
<proteinExistence type="predicted"/>